<feature type="domain" description="C2H2-type" evidence="12">
    <location>
        <begin position="235"/>
        <end position="262"/>
    </location>
</feature>
<evidence type="ECO:0000256" key="7">
    <source>
        <dbReference type="ARBA" id="ARBA00023015"/>
    </source>
</evidence>
<feature type="domain" description="C2H2-type" evidence="12">
    <location>
        <begin position="332"/>
        <end position="359"/>
    </location>
</feature>
<keyword evidence="10" id="KW-0539">Nucleus</keyword>
<dbReference type="PANTHER" id="PTHR24403:SF109">
    <property type="entry name" value="ZINC FINGER PROTEIN 845-LIKE"/>
    <property type="match status" value="1"/>
</dbReference>
<dbReference type="Gene3D" id="3.30.160.60">
    <property type="entry name" value="Classic Zinc Finger"/>
    <property type="match status" value="7"/>
</dbReference>
<evidence type="ECO:0000256" key="2">
    <source>
        <dbReference type="ARBA" id="ARBA00006991"/>
    </source>
</evidence>
<evidence type="ECO:0000256" key="5">
    <source>
        <dbReference type="ARBA" id="ARBA00022771"/>
    </source>
</evidence>
<feature type="domain" description="C2H2-type" evidence="12">
    <location>
        <begin position="360"/>
        <end position="387"/>
    </location>
</feature>
<evidence type="ECO:0000256" key="11">
    <source>
        <dbReference type="PROSITE-ProRule" id="PRU00042"/>
    </source>
</evidence>
<keyword evidence="6" id="KW-0862">Zinc</keyword>
<dbReference type="PANTHER" id="PTHR24403">
    <property type="entry name" value="ZINC FINGER PROTEIN"/>
    <property type="match status" value="1"/>
</dbReference>
<dbReference type="SMART" id="SM00355">
    <property type="entry name" value="ZnF_C2H2"/>
    <property type="match status" value="10"/>
</dbReference>
<keyword evidence="4" id="KW-0677">Repeat</keyword>
<dbReference type="PROSITE" id="PS00028">
    <property type="entry name" value="ZINC_FINGER_C2H2_1"/>
    <property type="match status" value="1"/>
</dbReference>
<dbReference type="GO" id="GO:0045944">
    <property type="term" value="P:positive regulation of transcription by RNA polymerase II"/>
    <property type="evidence" value="ECO:0007669"/>
    <property type="project" value="TreeGrafter"/>
</dbReference>
<evidence type="ECO:0000256" key="6">
    <source>
        <dbReference type="ARBA" id="ARBA00022833"/>
    </source>
</evidence>
<dbReference type="GO" id="GO:0003677">
    <property type="term" value="F:DNA binding"/>
    <property type="evidence" value="ECO:0007669"/>
    <property type="project" value="UniProtKB-KW"/>
</dbReference>
<dbReference type="GO" id="GO:0008270">
    <property type="term" value="F:zinc ion binding"/>
    <property type="evidence" value="ECO:0007669"/>
    <property type="project" value="UniProtKB-KW"/>
</dbReference>
<keyword evidence="7" id="KW-0805">Transcription regulation</keyword>
<proteinExistence type="inferred from homology"/>
<name>A0A3Q0IPM8_DIACI</name>
<evidence type="ECO:0000313" key="13">
    <source>
        <dbReference type="Proteomes" id="UP000079169"/>
    </source>
</evidence>
<keyword evidence="8" id="KW-0238">DNA-binding</keyword>
<dbReference type="PROSITE" id="PS50157">
    <property type="entry name" value="ZINC_FINGER_C2H2_2"/>
    <property type="match status" value="6"/>
</dbReference>
<accession>A0A3Q0IPM8</accession>
<comment type="subcellular location">
    <subcellularLocation>
        <location evidence="1">Nucleus</location>
    </subcellularLocation>
</comment>
<dbReference type="STRING" id="121845.A0A3Q0IPM8"/>
<dbReference type="Proteomes" id="UP000079169">
    <property type="component" value="Unplaced"/>
</dbReference>
<reference evidence="14" key="1">
    <citation type="submission" date="2025-08" db="UniProtKB">
        <authorList>
            <consortium name="RefSeq"/>
        </authorList>
    </citation>
    <scope>IDENTIFICATION</scope>
</reference>
<evidence type="ECO:0000313" key="14">
    <source>
        <dbReference type="RefSeq" id="XP_026678244.1"/>
    </source>
</evidence>
<evidence type="ECO:0000256" key="8">
    <source>
        <dbReference type="ARBA" id="ARBA00023125"/>
    </source>
</evidence>
<evidence type="ECO:0000256" key="9">
    <source>
        <dbReference type="ARBA" id="ARBA00023163"/>
    </source>
</evidence>
<evidence type="ECO:0000259" key="12">
    <source>
        <dbReference type="PROSITE" id="PS50157"/>
    </source>
</evidence>
<dbReference type="AlphaFoldDB" id="A0A3Q0IPM8"/>
<dbReference type="PaxDb" id="121845-A0A3Q0IPM8"/>
<protein>
    <submittedName>
        <fullName evidence="14">Zinc finger protein 64 homolog, isoforms 3 and 4-like</fullName>
    </submittedName>
</protein>
<dbReference type="SUPFAM" id="SSF57667">
    <property type="entry name" value="beta-beta-alpha zinc fingers"/>
    <property type="match status" value="5"/>
</dbReference>
<dbReference type="GeneID" id="113466769"/>
<comment type="similarity">
    <text evidence="2">Belongs to the krueppel C2H2-type zinc-finger protein family.</text>
</comment>
<dbReference type="InterPro" id="IPR013087">
    <property type="entry name" value="Znf_C2H2_type"/>
</dbReference>
<dbReference type="InterPro" id="IPR036236">
    <property type="entry name" value="Znf_C2H2_sf"/>
</dbReference>
<keyword evidence="9" id="KW-0804">Transcription</keyword>
<keyword evidence="3" id="KW-0479">Metal-binding</keyword>
<evidence type="ECO:0000256" key="1">
    <source>
        <dbReference type="ARBA" id="ARBA00004123"/>
    </source>
</evidence>
<feature type="domain" description="C2H2-type" evidence="12">
    <location>
        <begin position="48"/>
        <end position="75"/>
    </location>
</feature>
<dbReference type="GO" id="GO:0005634">
    <property type="term" value="C:nucleus"/>
    <property type="evidence" value="ECO:0007669"/>
    <property type="project" value="UniProtKB-SubCell"/>
</dbReference>
<evidence type="ECO:0000256" key="3">
    <source>
        <dbReference type="ARBA" id="ARBA00022723"/>
    </source>
</evidence>
<organism evidence="13 14">
    <name type="scientific">Diaphorina citri</name>
    <name type="common">Asian citrus psyllid</name>
    <dbReference type="NCBI Taxonomy" id="121845"/>
    <lineage>
        <taxon>Eukaryota</taxon>
        <taxon>Metazoa</taxon>
        <taxon>Ecdysozoa</taxon>
        <taxon>Arthropoda</taxon>
        <taxon>Hexapoda</taxon>
        <taxon>Insecta</taxon>
        <taxon>Pterygota</taxon>
        <taxon>Neoptera</taxon>
        <taxon>Paraneoptera</taxon>
        <taxon>Hemiptera</taxon>
        <taxon>Sternorrhyncha</taxon>
        <taxon>Psylloidea</taxon>
        <taxon>Psyllidae</taxon>
        <taxon>Diaphorininae</taxon>
        <taxon>Diaphorina</taxon>
    </lineage>
</organism>
<evidence type="ECO:0000256" key="4">
    <source>
        <dbReference type="ARBA" id="ARBA00022737"/>
    </source>
</evidence>
<keyword evidence="5 11" id="KW-0863">Zinc-finger</keyword>
<dbReference type="KEGG" id="dci:113466769"/>
<keyword evidence="13" id="KW-1185">Reference proteome</keyword>
<dbReference type="RefSeq" id="XP_026678244.1">
    <property type="nucleotide sequence ID" value="XM_026822443.1"/>
</dbReference>
<dbReference type="InterPro" id="IPR050688">
    <property type="entry name" value="Zinc_finger/UBP_domain"/>
</dbReference>
<dbReference type="FunFam" id="3.30.160.60:FF:000446">
    <property type="entry name" value="Zinc finger protein"/>
    <property type="match status" value="1"/>
</dbReference>
<sequence>MFLHCKQCECIRRPDVSYNYVCYVCNYHTHNSSHMKRHLNIHTGEKPFKCYYCGYKTNQSTQLKVHIRKHTGEKPYTCNFCNYCSTTSSDIKRHILARHYIVFCKHCEFACLRKTEMIVEHTRTCMCLAEHKTRFLCFFCSYSTDVCTNIRRHTRTHVGEKPFKCTLCAFLTNDPTSLKRHVLIKHTIFQAYQFVADLTHCQYCSLDLTLLSADFILDHCKTCESVLRPDKSYYYICYACSYHSYKKTEMMRHIRIHTGEKPFQCPHCDHKSSRKSSVQLHIQLKHSFRSLFLTGFVLCQYCGDAITKNTSILLGHCRSCEGVLRLDKSYYYVCYICPYHTALYSNMKRHISAHCGDKFLKCSQCSYACSNYTHMKRHSLKHSNAKPHKCSFCDFRSTRNDVLKIHLHKKHNIF</sequence>
<gene>
    <name evidence="14" type="primary">LOC113466769</name>
</gene>
<dbReference type="FunFam" id="3.30.160.60:FF:001480">
    <property type="entry name" value="Si:cabz01071911.3"/>
    <property type="match status" value="1"/>
</dbReference>
<feature type="domain" description="C2H2-type" evidence="12">
    <location>
        <begin position="20"/>
        <end position="47"/>
    </location>
</feature>
<feature type="domain" description="C2H2-type" evidence="12">
    <location>
        <begin position="135"/>
        <end position="162"/>
    </location>
</feature>
<evidence type="ECO:0000256" key="10">
    <source>
        <dbReference type="ARBA" id="ARBA00023242"/>
    </source>
</evidence>